<dbReference type="EMBL" id="BLSA01000237">
    <property type="protein sequence ID" value="GFP33020.1"/>
    <property type="molecule type" value="Genomic_DNA"/>
</dbReference>
<reference evidence="1 2" key="1">
    <citation type="journal article" date="2020" name="Front. Microbiol.">
        <title>Single-cell genomics of novel Actinobacteria with the Wood-Ljungdahl pathway discovered in a serpentinizing system.</title>
        <authorList>
            <person name="Merino N."/>
            <person name="Kawai M."/>
            <person name="Boyd E.S."/>
            <person name="Colman D.R."/>
            <person name="McGlynn S.E."/>
            <person name="Nealson K.H."/>
            <person name="Kurokawa K."/>
            <person name="Hongoh Y."/>
        </authorList>
    </citation>
    <scope>NUCLEOTIDE SEQUENCE [LARGE SCALE GENOMIC DNA]</scope>
    <source>
        <strain evidence="1 2">S42</strain>
    </source>
</reference>
<dbReference type="NCBIfam" id="TIGR02591">
    <property type="entry name" value="cas_Csh1"/>
    <property type="match status" value="1"/>
</dbReference>
<dbReference type="Pfam" id="PF09484">
    <property type="entry name" value="Cas_TM1802"/>
    <property type="match status" value="1"/>
</dbReference>
<accession>A0A6V8PLL6</accession>
<organism evidence="1 2">
    <name type="scientific">Candidatus Hakubella thermalkaliphila</name>
    <dbReference type="NCBI Taxonomy" id="2754717"/>
    <lineage>
        <taxon>Bacteria</taxon>
        <taxon>Bacillati</taxon>
        <taxon>Actinomycetota</taxon>
        <taxon>Actinomycetota incertae sedis</taxon>
        <taxon>Candidatus Hakubellales</taxon>
        <taxon>Candidatus Hakubellaceae</taxon>
        <taxon>Candidatus Hakubella</taxon>
    </lineage>
</organism>
<proteinExistence type="predicted"/>
<dbReference type="InterPro" id="IPR013420">
    <property type="entry name" value="CRISPR-assoc_prot_Cas8b/Csh1_C"/>
</dbReference>
<dbReference type="NCBIfam" id="TIGR02556">
    <property type="entry name" value="cas_TM1802"/>
    <property type="match status" value="1"/>
</dbReference>
<evidence type="ECO:0000313" key="1">
    <source>
        <dbReference type="EMBL" id="GFP33020.1"/>
    </source>
</evidence>
<dbReference type="AlphaFoldDB" id="A0A6V8PLL6"/>
<evidence type="ECO:0000313" key="2">
    <source>
        <dbReference type="Proteomes" id="UP000568877"/>
    </source>
</evidence>
<sequence length="261" mass="29805">MPNRDKKFLAVKLGGGSKFLGDYDVFRKAVSHFANEKTSKSSAIGKVCSVCGELKDKVSARTFVYRFNFDTDDKPGFIAGGFDKGNNWKNIPVCEDCRTLLKDGKGFIDSKLNFKFYGLSYSIIPRLLTGDEKILEEIISILSDAAQTVSLKDRIKRRITSDENEILEFLADKKDILTLNFLFLQRQRSAERILLLIEDVFPSRIRAIFNAKDEVDTAFKEDFNFGKTRTFFSKSDEGKRESDLNKYFLEIVDTVFKCGRL</sequence>
<comment type="caution">
    <text evidence="1">The sequence shown here is derived from an EMBL/GenBank/DDBJ whole genome shotgun (WGS) entry which is preliminary data.</text>
</comment>
<protein>
    <submittedName>
        <fullName evidence="1">CRISPR-associated protein Csh1</fullName>
    </submittedName>
</protein>
<feature type="non-terminal residue" evidence="1">
    <location>
        <position position="261"/>
    </location>
</feature>
<dbReference type="Proteomes" id="UP000568877">
    <property type="component" value="Unassembled WGS sequence"/>
</dbReference>
<gene>
    <name evidence="1" type="ORF">HKBW3S42_01331</name>
</gene>
<dbReference type="InterPro" id="IPR013389">
    <property type="entry name" value="CRISPR-assoc_prot_Cas8b"/>
</dbReference>
<name>A0A6V8PLL6_9ACTN</name>